<dbReference type="EMBL" id="CAJHNH020003336">
    <property type="protein sequence ID" value="CAG5129075.1"/>
    <property type="molecule type" value="Genomic_DNA"/>
</dbReference>
<name>A0A8S3ZMU7_9EUPU</name>
<keyword evidence="3" id="KW-1185">Reference proteome</keyword>
<sequence length="175" mass="18790">ASNFRPDIRPPPMPVNPGNAFLPPPLPVAPPGPPRPPTPNDGLFMDLPNTGYGAGPAGYGGGAAYGGGPYMGPPVMNNYHYCPPGPTTADHCKDQKLQEALYFPDGTPRYNWVPPRNPWDTSLPDTVKELARRILMNKVMTRANKTPTAKEYELMSLLGDAKEMAAAGFGQFGGR</sequence>
<reference evidence="2" key="1">
    <citation type="submission" date="2021-04" db="EMBL/GenBank/DDBJ databases">
        <authorList>
            <consortium name="Molecular Ecology Group"/>
        </authorList>
    </citation>
    <scope>NUCLEOTIDE SEQUENCE</scope>
</reference>
<gene>
    <name evidence="2" type="ORF">CUNI_LOCUS14633</name>
</gene>
<evidence type="ECO:0000313" key="2">
    <source>
        <dbReference type="EMBL" id="CAG5129075.1"/>
    </source>
</evidence>
<dbReference type="Proteomes" id="UP000678393">
    <property type="component" value="Unassembled WGS sequence"/>
</dbReference>
<accession>A0A8S3ZMU7</accession>
<organism evidence="2 3">
    <name type="scientific">Candidula unifasciata</name>
    <dbReference type="NCBI Taxonomy" id="100452"/>
    <lineage>
        <taxon>Eukaryota</taxon>
        <taxon>Metazoa</taxon>
        <taxon>Spiralia</taxon>
        <taxon>Lophotrochozoa</taxon>
        <taxon>Mollusca</taxon>
        <taxon>Gastropoda</taxon>
        <taxon>Heterobranchia</taxon>
        <taxon>Euthyneura</taxon>
        <taxon>Panpulmonata</taxon>
        <taxon>Eupulmonata</taxon>
        <taxon>Stylommatophora</taxon>
        <taxon>Helicina</taxon>
        <taxon>Helicoidea</taxon>
        <taxon>Geomitridae</taxon>
        <taxon>Candidula</taxon>
    </lineage>
</organism>
<dbReference type="OrthoDB" id="6150783at2759"/>
<evidence type="ECO:0000256" key="1">
    <source>
        <dbReference type="SAM" id="MobiDB-lite"/>
    </source>
</evidence>
<feature type="compositionally biased region" description="Pro residues" evidence="1">
    <location>
        <begin position="22"/>
        <end position="39"/>
    </location>
</feature>
<proteinExistence type="predicted"/>
<feature type="region of interest" description="Disordered" evidence="1">
    <location>
        <begin position="1"/>
        <end position="42"/>
    </location>
</feature>
<evidence type="ECO:0000313" key="3">
    <source>
        <dbReference type="Proteomes" id="UP000678393"/>
    </source>
</evidence>
<protein>
    <submittedName>
        <fullName evidence="2">Uncharacterized protein</fullName>
    </submittedName>
</protein>
<feature type="non-terminal residue" evidence="2">
    <location>
        <position position="1"/>
    </location>
</feature>
<comment type="caution">
    <text evidence="2">The sequence shown here is derived from an EMBL/GenBank/DDBJ whole genome shotgun (WGS) entry which is preliminary data.</text>
</comment>
<dbReference type="AlphaFoldDB" id="A0A8S3ZMU7"/>